<name>A0ABU5TRE1_9CYAN</name>
<comment type="caution">
    <text evidence="1">The sequence shown here is derived from an EMBL/GenBank/DDBJ whole genome shotgun (WGS) entry which is preliminary data.</text>
</comment>
<reference evidence="1 2" key="1">
    <citation type="submission" date="2023-12" db="EMBL/GenBank/DDBJ databases">
        <title>Baltic Sea Cyanobacteria.</title>
        <authorList>
            <person name="Delbaje E."/>
            <person name="Fewer D.P."/>
            <person name="Shishido T.K."/>
        </authorList>
    </citation>
    <scope>NUCLEOTIDE SEQUENCE [LARGE SCALE GENOMIC DNA]</scope>
    <source>
        <strain evidence="1 2">CCNP 1315</strain>
    </source>
</reference>
<dbReference type="EMBL" id="JAYGHT010000001">
    <property type="protein sequence ID" value="MEA5517354.1"/>
    <property type="molecule type" value="Genomic_DNA"/>
</dbReference>
<keyword evidence="2" id="KW-1185">Reference proteome</keyword>
<accession>A0ABU5TRE1</accession>
<sequence>MGSTLRYWCWVRLDGGGKRQVEEISSAKAFFQQQFPEWIDKQDVPDAAIQRKLVGLMASETQGQAELCLRCFISQQIDQTCLELARRFGEKGGFNQIDLLPFVLDDVKLLQRSTPQTHTKYESLANKILQTFNPEKGQLSTWTARLVRSHGELQKFLEECGIYLESDWSLLNNYYPQQLERLLMEFYNYNSISAQKAREILDSYQTVYLSDRLQQNLTRSRSRCLPPTPEQLNRILADLEEKGITGFTSDDLLEELESRAELIRRSRHPQKEEIQDNIPLSTNDETEREMEECLQRYHQLLITQLDEAIVQVLQDRLSYFKKRKPPKDQTFTQGLQLYCQGQTMSEIARKIGLKRQDNVTRLLQLKTLRKDIQQRLLSTLKDQVIQLARYYNNLVQLEHLEQALAAEIDRIMEEAQRDTMTPNCSRDSLFFRRLCRHL</sequence>
<gene>
    <name evidence="1" type="ORF">VB854_00170</name>
</gene>
<evidence type="ECO:0000313" key="2">
    <source>
        <dbReference type="Proteomes" id="UP001301728"/>
    </source>
</evidence>
<dbReference type="RefSeq" id="WP_323273904.1">
    <property type="nucleotide sequence ID" value="NZ_JAYGHT010000001.1"/>
</dbReference>
<dbReference type="Proteomes" id="UP001301728">
    <property type="component" value="Unassembled WGS sequence"/>
</dbReference>
<organism evidence="1 2">
    <name type="scientific">Limnoraphis robusta CCNP1315</name>
    <dbReference type="NCBI Taxonomy" id="3110306"/>
    <lineage>
        <taxon>Bacteria</taxon>
        <taxon>Bacillati</taxon>
        <taxon>Cyanobacteriota</taxon>
        <taxon>Cyanophyceae</taxon>
        <taxon>Oscillatoriophycideae</taxon>
        <taxon>Oscillatoriales</taxon>
        <taxon>Sirenicapillariaceae</taxon>
        <taxon>Limnoraphis</taxon>
    </lineage>
</organism>
<evidence type="ECO:0000313" key="1">
    <source>
        <dbReference type="EMBL" id="MEA5517354.1"/>
    </source>
</evidence>
<proteinExistence type="predicted"/>
<protein>
    <submittedName>
        <fullName evidence="1">Uncharacterized protein</fullName>
    </submittedName>
</protein>